<protein>
    <recommendedName>
        <fullName evidence="5 11">Transaldolase</fullName>
        <ecNumber evidence="5 11">2.2.1.2</ecNumber>
    </recommendedName>
</protein>
<accession>A0A2I1NB09</accession>
<dbReference type="AlphaFoldDB" id="A0A2I1NB09"/>
<dbReference type="NCBIfam" id="NF003026">
    <property type="entry name" value="PRK03903.1"/>
    <property type="match status" value="1"/>
</dbReference>
<feature type="active site" description="Schiff-base intermediate with substrate" evidence="11">
    <location>
        <position position="128"/>
    </location>
</feature>
<dbReference type="Pfam" id="PF00923">
    <property type="entry name" value="TAL_FSA"/>
    <property type="match status" value="1"/>
</dbReference>
<dbReference type="GO" id="GO:0005975">
    <property type="term" value="P:carbohydrate metabolic process"/>
    <property type="evidence" value="ECO:0007669"/>
    <property type="project" value="InterPro"/>
</dbReference>
<evidence type="ECO:0000256" key="2">
    <source>
        <dbReference type="ARBA" id="ARBA00004496"/>
    </source>
</evidence>
<dbReference type="RefSeq" id="WP_101637122.1">
    <property type="nucleotide sequence ID" value="NZ_PKHU01000003.1"/>
</dbReference>
<dbReference type="NCBIfam" id="TIGR00876">
    <property type="entry name" value="tal_mycobact"/>
    <property type="match status" value="1"/>
</dbReference>
<dbReference type="HAMAP" id="MF_00493">
    <property type="entry name" value="Transaldolase_2"/>
    <property type="match status" value="1"/>
</dbReference>
<dbReference type="PROSITE" id="PS01054">
    <property type="entry name" value="TRANSALDOLASE_1"/>
    <property type="match status" value="1"/>
</dbReference>
<dbReference type="InterPro" id="IPR013785">
    <property type="entry name" value="Aldolase_TIM"/>
</dbReference>
<organism evidence="12 13">
    <name type="scientific">Campylobacter ureolyticus</name>
    <dbReference type="NCBI Taxonomy" id="827"/>
    <lineage>
        <taxon>Bacteria</taxon>
        <taxon>Pseudomonadati</taxon>
        <taxon>Campylobacterota</taxon>
        <taxon>Epsilonproteobacteria</taxon>
        <taxon>Campylobacterales</taxon>
        <taxon>Campylobacteraceae</taxon>
        <taxon>Campylobacter</taxon>
    </lineage>
</organism>
<dbReference type="Gene3D" id="3.20.20.70">
    <property type="entry name" value="Aldolase class I"/>
    <property type="match status" value="1"/>
</dbReference>
<dbReference type="PANTHER" id="PTHR10683:SF31">
    <property type="entry name" value="TRANSALDOLASE"/>
    <property type="match status" value="1"/>
</dbReference>
<comment type="caution">
    <text evidence="12">The sequence shown here is derived from an EMBL/GenBank/DDBJ whole genome shotgun (WGS) entry which is preliminary data.</text>
</comment>
<evidence type="ECO:0000256" key="1">
    <source>
        <dbReference type="ARBA" id="ARBA00003518"/>
    </source>
</evidence>
<evidence type="ECO:0000256" key="11">
    <source>
        <dbReference type="HAMAP-Rule" id="MF_00493"/>
    </source>
</evidence>
<keyword evidence="8 11" id="KW-0570">Pentose shunt</keyword>
<evidence type="ECO:0000313" key="13">
    <source>
        <dbReference type="Proteomes" id="UP000234639"/>
    </source>
</evidence>
<dbReference type="InterPro" id="IPR018225">
    <property type="entry name" value="Transaldolase_AS"/>
</dbReference>
<evidence type="ECO:0000256" key="7">
    <source>
        <dbReference type="ARBA" id="ARBA00022679"/>
    </source>
</evidence>
<evidence type="ECO:0000256" key="10">
    <source>
        <dbReference type="ARBA" id="ARBA00048810"/>
    </source>
</evidence>
<keyword evidence="9 11" id="KW-0704">Schiff base</keyword>
<comment type="pathway">
    <text evidence="3 11">Carbohydrate degradation; pentose phosphate pathway; D-glyceraldehyde 3-phosphate and beta-D-fructose 6-phosphate from D-ribose 5-phosphate and D-xylulose 5-phosphate (non-oxidative stage): step 2/3.</text>
</comment>
<comment type="function">
    <text evidence="1 11">Transaldolase is important for the balance of metabolites in the pentose-phosphate pathway.</text>
</comment>
<dbReference type="PIRSF" id="PIRSF036915">
    <property type="entry name" value="Trnald_Bac_Plnt"/>
    <property type="match status" value="1"/>
</dbReference>
<evidence type="ECO:0000256" key="5">
    <source>
        <dbReference type="ARBA" id="ARBA00013151"/>
    </source>
</evidence>
<dbReference type="PANTHER" id="PTHR10683">
    <property type="entry name" value="TRANSALDOLASE"/>
    <property type="match status" value="1"/>
</dbReference>
<dbReference type="InterPro" id="IPR001585">
    <property type="entry name" value="TAL/FSA"/>
</dbReference>
<evidence type="ECO:0000256" key="3">
    <source>
        <dbReference type="ARBA" id="ARBA00004857"/>
    </source>
</evidence>
<dbReference type="GO" id="GO:0004801">
    <property type="term" value="F:transaldolase activity"/>
    <property type="evidence" value="ECO:0007669"/>
    <property type="project" value="UniProtKB-UniRule"/>
</dbReference>
<keyword evidence="6 11" id="KW-0963">Cytoplasm</keyword>
<sequence>MYDGNFSLWCDFVERDFISCEFKELLKNGVINGATSNPSIFKNAILSSPAYKDQISKYLHKKPKEIYEILATSDIRLAAEAMLENYVEKNDGFISLEVDPTLSCSAKETYKEGKRLYASIGMPNVMIKVPATDEGFEAMSDLLSKGINVNATLIFSPNQTKNCLEAFKNGTKKFKKRFPGATLPKAVISIFVSRFDRLMDEKFVTLNIPTAKLGIYNAIKCYYEVQNFGLSNVRALFASTGVKGGSLRPSYYVDELMFENSVNTAPLNTIKEFLKGEKKVIKPVSDEVINEFFNLLKQKEINIKEIYKELLEDGLKQFEVAFDEILKNLKGE</sequence>
<gene>
    <name evidence="11" type="primary">tal</name>
    <name evidence="12" type="ORF">CYJ41_04170</name>
</gene>
<evidence type="ECO:0000256" key="8">
    <source>
        <dbReference type="ARBA" id="ARBA00023126"/>
    </source>
</evidence>
<comment type="similarity">
    <text evidence="4 11">Belongs to the transaldolase family. Type 2 subfamily.</text>
</comment>
<keyword evidence="7 11" id="KW-0808">Transferase</keyword>
<dbReference type="Proteomes" id="UP000234639">
    <property type="component" value="Unassembled WGS sequence"/>
</dbReference>
<name>A0A2I1NB09_9BACT</name>
<evidence type="ECO:0000313" key="12">
    <source>
        <dbReference type="EMBL" id="PKZ29558.1"/>
    </source>
</evidence>
<dbReference type="GO" id="GO:0006098">
    <property type="term" value="P:pentose-phosphate shunt"/>
    <property type="evidence" value="ECO:0007669"/>
    <property type="project" value="UniProtKB-UniRule"/>
</dbReference>
<evidence type="ECO:0000256" key="9">
    <source>
        <dbReference type="ARBA" id="ARBA00023270"/>
    </source>
</evidence>
<evidence type="ECO:0000256" key="6">
    <source>
        <dbReference type="ARBA" id="ARBA00022490"/>
    </source>
</evidence>
<evidence type="ECO:0000256" key="4">
    <source>
        <dbReference type="ARBA" id="ARBA00008426"/>
    </source>
</evidence>
<proteinExistence type="inferred from homology"/>
<dbReference type="EC" id="2.2.1.2" evidence="5 11"/>
<dbReference type="UniPathway" id="UPA00115">
    <property type="reaction ID" value="UER00414"/>
</dbReference>
<dbReference type="SUPFAM" id="SSF51569">
    <property type="entry name" value="Aldolase"/>
    <property type="match status" value="1"/>
</dbReference>
<comment type="catalytic activity">
    <reaction evidence="10 11">
        <text>D-sedoheptulose 7-phosphate + D-glyceraldehyde 3-phosphate = D-erythrose 4-phosphate + beta-D-fructose 6-phosphate</text>
        <dbReference type="Rhea" id="RHEA:17053"/>
        <dbReference type="ChEBI" id="CHEBI:16897"/>
        <dbReference type="ChEBI" id="CHEBI:57483"/>
        <dbReference type="ChEBI" id="CHEBI:57634"/>
        <dbReference type="ChEBI" id="CHEBI:59776"/>
        <dbReference type="EC" id="2.2.1.2"/>
    </reaction>
</comment>
<dbReference type="GO" id="GO:0005737">
    <property type="term" value="C:cytoplasm"/>
    <property type="evidence" value="ECO:0007669"/>
    <property type="project" value="UniProtKB-SubCell"/>
</dbReference>
<comment type="subcellular location">
    <subcellularLocation>
        <location evidence="2 11">Cytoplasm</location>
    </subcellularLocation>
</comment>
<dbReference type="InterPro" id="IPR004732">
    <property type="entry name" value="Transaldolase_2"/>
</dbReference>
<reference evidence="12 13" key="1">
    <citation type="submission" date="2017-12" db="EMBL/GenBank/DDBJ databases">
        <title>Phylogenetic diversity of female urinary microbiome.</title>
        <authorList>
            <person name="Thomas-White K."/>
            <person name="Wolfe A.J."/>
        </authorList>
    </citation>
    <scope>NUCLEOTIDE SEQUENCE [LARGE SCALE GENOMIC DNA]</scope>
    <source>
        <strain evidence="12 13">UMB0112</strain>
    </source>
</reference>
<dbReference type="EMBL" id="PKHU01000003">
    <property type="protein sequence ID" value="PKZ29558.1"/>
    <property type="molecule type" value="Genomic_DNA"/>
</dbReference>